<evidence type="ECO:0000313" key="2">
    <source>
        <dbReference type="EMBL" id="MCG2577723.1"/>
    </source>
</evidence>
<dbReference type="InterPro" id="IPR018720">
    <property type="entry name" value="DUF2249"/>
</dbReference>
<evidence type="ECO:0000259" key="1">
    <source>
        <dbReference type="Pfam" id="PF10006"/>
    </source>
</evidence>
<accession>A0ABS9K3G1</accession>
<feature type="domain" description="DUF2249" evidence="1">
    <location>
        <begin position="21"/>
        <end position="88"/>
    </location>
</feature>
<evidence type="ECO:0000313" key="3">
    <source>
        <dbReference type="Proteomes" id="UP001165384"/>
    </source>
</evidence>
<dbReference type="Pfam" id="PF10006">
    <property type="entry name" value="DUF2249"/>
    <property type="match status" value="1"/>
</dbReference>
<gene>
    <name evidence="2" type="ORF">LZ012_12035</name>
</gene>
<dbReference type="Proteomes" id="UP001165384">
    <property type="component" value="Unassembled WGS sequence"/>
</dbReference>
<comment type="caution">
    <text evidence="2">The sequence shown here is derived from an EMBL/GenBank/DDBJ whole genome shotgun (WGS) entry which is preliminary data.</text>
</comment>
<keyword evidence="3" id="KW-1185">Reference proteome</keyword>
<name>A0ABS9K3G1_9RHOO</name>
<dbReference type="RefSeq" id="WP_275711057.1">
    <property type="nucleotide sequence ID" value="NZ_JAKLTN010000002.1"/>
</dbReference>
<dbReference type="EMBL" id="JAKLTN010000002">
    <property type="protein sequence ID" value="MCG2577723.1"/>
    <property type="molecule type" value="Genomic_DNA"/>
</dbReference>
<reference evidence="2" key="1">
    <citation type="submission" date="2022-01" db="EMBL/GenBank/DDBJ databases">
        <authorList>
            <person name="Jo J.-H."/>
            <person name="Im W.-T."/>
        </authorList>
    </citation>
    <scope>NUCLEOTIDE SEQUENCE</scope>
    <source>
        <strain evidence="2">XY25</strain>
    </source>
</reference>
<protein>
    <submittedName>
        <fullName evidence="2">DUF2249 domain-containing protein</fullName>
    </submittedName>
</protein>
<sequence length="91" mass="10288">MQTIRPVHSCDHPTAEALYPFDARGIAKRFRHAAIFGALDALMPGETMRFCNDHDPLPLLAQLQQRYGQHLSIEYQQREPGAIVIDFKVVG</sequence>
<organism evidence="2 3">
    <name type="scientific">Dechloromonas hankyongensis</name>
    <dbReference type="NCBI Taxonomy" id="2908002"/>
    <lineage>
        <taxon>Bacteria</taxon>
        <taxon>Pseudomonadati</taxon>
        <taxon>Pseudomonadota</taxon>
        <taxon>Betaproteobacteria</taxon>
        <taxon>Rhodocyclales</taxon>
        <taxon>Azonexaceae</taxon>
        <taxon>Dechloromonas</taxon>
    </lineage>
</organism>
<proteinExistence type="predicted"/>